<reference evidence="5" key="2">
    <citation type="journal article" date="2020" name="bioRxiv">
        <title>A rank-normalized archaeal taxonomy based on genome phylogeny resolves widespread incomplete and uneven classifications.</title>
        <authorList>
            <person name="Rinke C."/>
            <person name="Chuvochina M."/>
            <person name="Mussig A.J."/>
            <person name="Chaumeil P.-A."/>
            <person name="Waite D.W."/>
            <person name="Whitman W.B."/>
            <person name="Parks D.H."/>
            <person name="Hugenholtz P."/>
        </authorList>
    </citation>
    <scope>NUCLEOTIDE SEQUENCE</scope>
    <source>
        <strain evidence="5">UBA8839</strain>
    </source>
</reference>
<comment type="similarity">
    <text evidence="3 4">Belongs to the archaeal-type GTP cyclohydrolase family.</text>
</comment>
<organism evidence="7 8">
    <name type="scientific">Pyrobaculum aerophilum</name>
    <dbReference type="NCBI Taxonomy" id="13773"/>
    <lineage>
        <taxon>Archaea</taxon>
        <taxon>Thermoproteota</taxon>
        <taxon>Thermoprotei</taxon>
        <taxon>Thermoproteales</taxon>
        <taxon>Thermoproteaceae</taxon>
        <taxon>Pyrobaculum</taxon>
    </lineage>
</organism>
<dbReference type="PANTHER" id="PTHR42202">
    <property type="entry name" value="GTP CYCLOHYDROLASE III"/>
    <property type="match status" value="1"/>
</dbReference>
<evidence type="ECO:0000313" key="6">
    <source>
        <dbReference type="EMBL" id="RFA96690.1"/>
    </source>
</evidence>
<dbReference type="Pfam" id="PF05165">
    <property type="entry name" value="GCH_III"/>
    <property type="match status" value="2"/>
</dbReference>
<evidence type="ECO:0000313" key="5">
    <source>
        <dbReference type="EMBL" id="HII47432.1"/>
    </source>
</evidence>
<dbReference type="InterPro" id="IPR029787">
    <property type="entry name" value="Nucleotide_cyclase"/>
</dbReference>
<dbReference type="InterPro" id="IPR043128">
    <property type="entry name" value="Rev_trsase/Diguanyl_cyclase"/>
</dbReference>
<dbReference type="EC" id="3.5.4.29" evidence="3 4"/>
<proteinExistence type="inferred from homology"/>
<dbReference type="RefSeq" id="WP_116420892.1">
    <property type="nucleotide sequence ID" value="NZ_DAIOPL010000027.1"/>
</dbReference>
<dbReference type="Proteomes" id="UP000651120">
    <property type="component" value="Unassembled WGS sequence"/>
</dbReference>
<evidence type="ECO:0000313" key="7">
    <source>
        <dbReference type="EMBL" id="RFB00320.1"/>
    </source>
</evidence>
<dbReference type="PANTHER" id="PTHR42202:SF1">
    <property type="entry name" value="GTP CYCLOHYDROLASE III"/>
    <property type="match status" value="1"/>
</dbReference>
<dbReference type="PIRSF" id="PIRSF009265">
    <property type="entry name" value="GTP_cyclohydro_3"/>
    <property type="match status" value="1"/>
</dbReference>
<dbReference type="GO" id="GO:0043740">
    <property type="term" value="F:GTP cyclohydrolase IIa activity"/>
    <property type="evidence" value="ECO:0007669"/>
    <property type="project" value="UniProtKB-UniRule"/>
</dbReference>
<evidence type="ECO:0000256" key="4">
    <source>
        <dbReference type="PIRNR" id="PIRNR009265"/>
    </source>
</evidence>
<gene>
    <name evidence="3" type="primary">gch3</name>
    <name evidence="6" type="ORF">CGL51_04915</name>
    <name evidence="7" type="ORF">CGL52_00155</name>
    <name evidence="5" type="ORF">HA333_08335</name>
</gene>
<evidence type="ECO:0000313" key="9">
    <source>
        <dbReference type="Proteomes" id="UP000257123"/>
    </source>
</evidence>
<reference evidence="8 9" key="1">
    <citation type="submission" date="2017-07" db="EMBL/GenBank/DDBJ databases">
        <title>Draft genome sequence of aerobic hyperthermophilic archaea, Pyrobaculum aerophilum YKB31 and YKB32.</title>
        <authorList>
            <person name="Mochizuki T."/>
            <person name="Berliner A.J."/>
            <person name="Yoshida-Takashima Y."/>
            <person name="Takaki Y."/>
            <person name="Nunoura T."/>
            <person name="Takai K."/>
        </authorList>
    </citation>
    <scope>NUCLEOTIDE SEQUENCE [LARGE SCALE GENOMIC DNA]</scope>
    <source>
        <strain evidence="6 9">YKB31</strain>
        <strain evidence="7 8">YKB32</strain>
    </source>
</reference>
<evidence type="ECO:0000256" key="1">
    <source>
        <dbReference type="ARBA" id="ARBA00022801"/>
    </source>
</evidence>
<dbReference type="InterPro" id="IPR007839">
    <property type="entry name" value="GTP_CycHdrlase_3"/>
</dbReference>
<keyword evidence="3" id="KW-0547">Nucleotide-binding</keyword>
<dbReference type="Gene3D" id="3.30.70.1230">
    <property type="entry name" value="Nucleotide cyclase"/>
    <property type="match status" value="1"/>
</dbReference>
<evidence type="ECO:0000256" key="2">
    <source>
        <dbReference type="ARBA" id="ARBA00023134"/>
    </source>
</evidence>
<dbReference type="Proteomes" id="UP000257123">
    <property type="component" value="Unassembled WGS sequence"/>
</dbReference>
<dbReference type="OrthoDB" id="25211at2157"/>
<protein>
    <recommendedName>
        <fullName evidence="3 4">GTP cyclohydrolase III</fullName>
        <ecNumber evidence="3 4">3.5.4.29</ecNumber>
    </recommendedName>
</protein>
<keyword evidence="1 3" id="KW-0378">Hydrolase</keyword>
<dbReference type="GO" id="GO:0005525">
    <property type="term" value="F:GTP binding"/>
    <property type="evidence" value="ECO:0007669"/>
    <property type="project" value="UniProtKB-KW"/>
</dbReference>
<name>A0A371R729_9CREN</name>
<dbReference type="Proteomes" id="UP000256877">
    <property type="component" value="Unassembled WGS sequence"/>
</dbReference>
<evidence type="ECO:0000313" key="8">
    <source>
        <dbReference type="Proteomes" id="UP000256877"/>
    </source>
</evidence>
<comment type="caution">
    <text evidence="7">The sequence shown here is derived from an EMBL/GenBank/DDBJ whole genome shotgun (WGS) entry which is preliminary data.</text>
</comment>
<dbReference type="HAMAP" id="MF_00608">
    <property type="entry name" value="GTP_cyclohydro_3"/>
    <property type="match status" value="1"/>
</dbReference>
<dbReference type="AlphaFoldDB" id="A0A371R729"/>
<dbReference type="EMBL" id="NMUF01000001">
    <property type="protein sequence ID" value="RFB00320.1"/>
    <property type="molecule type" value="Genomic_DNA"/>
</dbReference>
<dbReference type="EMBL" id="NMUE01000011">
    <property type="protein sequence ID" value="RFA96690.1"/>
    <property type="molecule type" value="Genomic_DNA"/>
</dbReference>
<evidence type="ECO:0000256" key="3">
    <source>
        <dbReference type="HAMAP-Rule" id="MF_00608"/>
    </source>
</evidence>
<accession>A0A371R729</accession>
<sequence>MQKITLIRLRGYREWTESLGPRREHIIQTVQAKIHSALWKYFTSIGALPHHLRYDFSLALTTNIETGRVGEVVAKIKRISPVDVEFCEGVGRTPREAYENCGATPGESAGVSVVAHMDVVDSTAATNKNGPLYVYRLIQRTISTIDSGCENLGCLAFYLGGDNIMLLLPNVDAIYQVLRDVELSVRVGVGVAKKPYNAFVKATRGLDYMRVKGRVGVKVVK</sequence>
<dbReference type="EMBL" id="DUJP01000028">
    <property type="protein sequence ID" value="HII47432.1"/>
    <property type="molecule type" value="Genomic_DNA"/>
</dbReference>
<keyword evidence="2 3" id="KW-0342">GTP-binding</keyword>
<dbReference type="Gene3D" id="3.30.70.270">
    <property type="match status" value="1"/>
</dbReference>
<comment type="catalytic activity">
    <reaction evidence="3 4">
        <text>GTP + 3 H2O = 2-amino-5-formylamino-6-(5-phospho-D-ribosylamino)pyrimidin-4(3H)-one + 2 phosphate + 2 H(+)</text>
        <dbReference type="Rhea" id="RHEA:22468"/>
        <dbReference type="ChEBI" id="CHEBI:15377"/>
        <dbReference type="ChEBI" id="CHEBI:15378"/>
        <dbReference type="ChEBI" id="CHEBI:37565"/>
        <dbReference type="ChEBI" id="CHEBI:43474"/>
        <dbReference type="ChEBI" id="CHEBI:57258"/>
        <dbReference type="EC" id="3.5.4.29"/>
    </reaction>
</comment>
<comment type="function">
    <text evidence="3 4">Catalyzes the formation of 2-amino-5-formylamino-6-ribofuranosylamino-4(3H)-pyrimidinone ribonucleotide monophosphate and inorganic phosphate from GTP. Also has an independent pyrophosphate phosphohydrolase activity.</text>
</comment>
<dbReference type="SUPFAM" id="SSF55073">
    <property type="entry name" value="Nucleotide cyclase"/>
    <property type="match status" value="1"/>
</dbReference>